<keyword evidence="7" id="KW-0325">Glycoprotein</keyword>
<evidence type="ECO:0000256" key="8">
    <source>
        <dbReference type="ARBA" id="ARBA00023288"/>
    </source>
</evidence>
<feature type="domain" description="Trypanosome variant surface glycoprotein B-type N-terminal" evidence="11">
    <location>
        <begin position="9"/>
        <end position="359"/>
    </location>
</feature>
<comment type="subcellular location">
    <subcellularLocation>
        <location evidence="2">Cell membrane</location>
        <topology evidence="2">Lipid-anchor</topology>
        <topology evidence="2">GPI-anchor</topology>
    </subcellularLocation>
</comment>
<keyword evidence="8" id="KW-0449">Lipoprotein</keyword>
<accession>A0A1J0RB68</accession>
<dbReference type="InterPro" id="IPR025932">
    <property type="entry name" value="Trypano_VSG_B_N_dom"/>
</dbReference>
<evidence type="ECO:0000256" key="9">
    <source>
        <dbReference type="SAM" id="MobiDB-lite"/>
    </source>
</evidence>
<reference evidence="12" key="1">
    <citation type="submission" date="2016-08" db="EMBL/GenBank/DDBJ databases">
        <title>VSG repertoire of Trypanosoma brucei EATRO 1125.</title>
        <authorList>
            <person name="Cross G.A."/>
        </authorList>
    </citation>
    <scope>NUCLEOTIDE SEQUENCE</scope>
    <source>
        <strain evidence="12">EATRO 1125</strain>
    </source>
</reference>
<dbReference type="GO" id="GO:0098552">
    <property type="term" value="C:side of membrane"/>
    <property type="evidence" value="ECO:0007669"/>
    <property type="project" value="UniProtKB-KW"/>
</dbReference>
<evidence type="ECO:0000256" key="2">
    <source>
        <dbReference type="ARBA" id="ARBA00004609"/>
    </source>
</evidence>
<feature type="signal peptide" evidence="10">
    <location>
        <begin position="1"/>
        <end position="19"/>
    </location>
</feature>
<evidence type="ECO:0000256" key="6">
    <source>
        <dbReference type="ARBA" id="ARBA00023136"/>
    </source>
</evidence>
<name>A0A1J0RB68_9TRYP</name>
<dbReference type="VEuPathDB" id="TriTrypDB:Tbg972.3.100"/>
<evidence type="ECO:0000256" key="10">
    <source>
        <dbReference type="SAM" id="SignalP"/>
    </source>
</evidence>
<keyword evidence="5 10" id="KW-0732">Signal</keyword>
<protein>
    <submittedName>
        <fullName evidence="12">Variant surface glycoprotein 1125.4758</fullName>
    </submittedName>
</protein>
<keyword evidence="6" id="KW-0472">Membrane</keyword>
<evidence type="ECO:0000256" key="1">
    <source>
        <dbReference type="ARBA" id="ARBA00002523"/>
    </source>
</evidence>
<feature type="chain" id="PRO_5012272356" evidence="10">
    <location>
        <begin position="20"/>
        <end position="462"/>
    </location>
</feature>
<dbReference type="EMBL" id="KX701014">
    <property type="protein sequence ID" value="APD74970.1"/>
    <property type="molecule type" value="Genomic_DNA"/>
</dbReference>
<dbReference type="VEuPathDB" id="TriTrypDB:Tb09.v4.0073"/>
<evidence type="ECO:0000259" key="11">
    <source>
        <dbReference type="Pfam" id="PF13206"/>
    </source>
</evidence>
<dbReference type="AlphaFoldDB" id="A0A1J0RB68"/>
<sequence>MRNIVVFVLLSVATRNARATLEADNAGDLAMLCNIINMQGVQAAPTLDETDFGGEIETLEKMNMTTSDENWQKLFDGSKEANKWADKKATYGSEGKKTGWDDKWDKWAATKEKLTKPSEGRMWLDQNPQPTGEWAKKTAHININATLAKITEQLALYKAATEGAGKRIQEQVQQKISETIYGSWQKEFSGDAAKTLGDKSTYAAACQNSAGKSVANDILCLCCLAASGTSDECENTGTQCGWNRSPLTKLAAITAWCPQKKPEVITASSICQFIATVAAKIRVSKNVATIEHYLGKEPSTCSGATGNLCAKYTKYFGDSGDQKGVLGIPWVSKLEEAAQILEQIPMKAAEAQARAAQIETLIQTAKQHYKATQPTTEAEPAQAKTTSVPGHENKCKLKNATTEDCPSDHCDYDSKKRDANLNQEKKTKQKQDRKQLQIGLQGTKTSLIVKMTKQKKGKIVHL</sequence>
<comment type="function">
    <text evidence="1">VSG forms a coat on the surface of the parasite. The trypanosome evades the immune response of the host by expressing a series of antigenically distinct VSGs from an estimated 1000 VSG genes.</text>
</comment>
<proteinExistence type="predicted"/>
<keyword evidence="4" id="KW-0336">GPI-anchor</keyword>
<feature type="region of interest" description="Disordered" evidence="9">
    <location>
        <begin position="371"/>
        <end position="436"/>
    </location>
</feature>
<organism evidence="12">
    <name type="scientific">Trypanosoma brucei</name>
    <dbReference type="NCBI Taxonomy" id="5691"/>
    <lineage>
        <taxon>Eukaryota</taxon>
        <taxon>Discoba</taxon>
        <taxon>Euglenozoa</taxon>
        <taxon>Kinetoplastea</taxon>
        <taxon>Metakinetoplastina</taxon>
        <taxon>Trypanosomatida</taxon>
        <taxon>Trypanosomatidae</taxon>
        <taxon>Trypanosoma</taxon>
    </lineage>
</organism>
<feature type="compositionally biased region" description="Basic and acidic residues" evidence="9">
    <location>
        <begin position="406"/>
        <end position="435"/>
    </location>
</feature>
<evidence type="ECO:0000256" key="5">
    <source>
        <dbReference type="ARBA" id="ARBA00022729"/>
    </source>
</evidence>
<keyword evidence="3" id="KW-1003">Cell membrane</keyword>
<evidence type="ECO:0000313" key="12">
    <source>
        <dbReference type="EMBL" id="APD74970.1"/>
    </source>
</evidence>
<dbReference type="VEuPathDB" id="TriTrypDB:Tb427_000493600"/>
<dbReference type="GO" id="GO:0005886">
    <property type="term" value="C:plasma membrane"/>
    <property type="evidence" value="ECO:0007669"/>
    <property type="project" value="UniProtKB-SubCell"/>
</dbReference>
<dbReference type="Pfam" id="PF13206">
    <property type="entry name" value="VSG_B"/>
    <property type="match status" value="1"/>
</dbReference>
<evidence type="ECO:0000256" key="3">
    <source>
        <dbReference type="ARBA" id="ARBA00022475"/>
    </source>
</evidence>
<evidence type="ECO:0000256" key="7">
    <source>
        <dbReference type="ARBA" id="ARBA00023180"/>
    </source>
</evidence>
<dbReference type="VEuPathDB" id="TriTrypDB:Tb1125.11.18490"/>
<evidence type="ECO:0000256" key="4">
    <source>
        <dbReference type="ARBA" id="ARBA00022622"/>
    </source>
</evidence>